<sequence>MYWVAQKTEPLSILFSNQYMECFRSGYQQHGPNGQSCRGIAHSTIGCRHPSVWKFTDVLKKEHELNIVKIEQLVTEVHLRLKGRNITSLMYNYVRWQSIVGDVIYCFLVQKLPWRFNVTPCTRSRITQSCIRDITRLYIRMAHIEAV</sequence>
<evidence type="ECO:0000313" key="6">
    <source>
        <dbReference type="Proteomes" id="UP000054826"/>
    </source>
</evidence>
<evidence type="ECO:0000313" key="4">
    <source>
        <dbReference type="Proteomes" id="UP000054632"/>
    </source>
</evidence>
<dbReference type="EMBL" id="JYDR01000011">
    <property type="protein sequence ID" value="KRY76608.1"/>
    <property type="molecule type" value="Genomic_DNA"/>
</dbReference>
<reference evidence="4 5" key="1">
    <citation type="submission" date="2015-01" db="EMBL/GenBank/DDBJ databases">
        <title>Evolution of Trichinella species and genotypes.</title>
        <authorList>
            <person name="Korhonen P.K."/>
            <person name="Edoardo P."/>
            <person name="Giuseppe L.R."/>
            <person name="Gasser R.B."/>
        </authorList>
    </citation>
    <scope>NUCLEOTIDE SEQUENCE [LARGE SCALE GENOMIC DNA]</scope>
    <source>
        <strain evidence="1">ISS13</strain>
        <strain evidence="3">ISS176</strain>
        <strain evidence="2">ISS588</strain>
    </source>
</reference>
<dbReference type="EMBL" id="JYDV01000142">
    <property type="protein sequence ID" value="KRZ29280.1"/>
    <property type="molecule type" value="Genomic_DNA"/>
</dbReference>
<keyword evidence="5" id="KW-1185">Reference proteome</keyword>
<name>A0A0V1J2X7_TRIPS</name>
<evidence type="ECO:0000313" key="1">
    <source>
        <dbReference type="EMBL" id="KRY76608.1"/>
    </source>
</evidence>
<proteinExistence type="predicted"/>
<organism evidence="3 6">
    <name type="scientific">Trichinella pseudospiralis</name>
    <name type="common">Parasitic roundworm</name>
    <dbReference type="NCBI Taxonomy" id="6337"/>
    <lineage>
        <taxon>Eukaryota</taxon>
        <taxon>Metazoa</taxon>
        <taxon>Ecdysozoa</taxon>
        <taxon>Nematoda</taxon>
        <taxon>Enoplea</taxon>
        <taxon>Dorylaimia</taxon>
        <taxon>Trichinellida</taxon>
        <taxon>Trichinellidae</taxon>
        <taxon>Trichinella</taxon>
    </lineage>
</organism>
<dbReference type="EMBL" id="JYDS01000349">
    <property type="protein sequence ID" value="KRZ11748.1"/>
    <property type="molecule type" value="Genomic_DNA"/>
</dbReference>
<dbReference type="Proteomes" id="UP000054826">
    <property type="component" value="Unassembled WGS sequence"/>
</dbReference>
<evidence type="ECO:0000313" key="2">
    <source>
        <dbReference type="EMBL" id="KRZ11748.1"/>
    </source>
</evidence>
<dbReference type="Proteomes" id="UP000054805">
    <property type="component" value="Unassembled WGS sequence"/>
</dbReference>
<protein>
    <submittedName>
        <fullName evidence="3">Uncharacterized protein</fullName>
    </submittedName>
</protein>
<evidence type="ECO:0000313" key="3">
    <source>
        <dbReference type="EMBL" id="KRZ29280.1"/>
    </source>
</evidence>
<dbReference type="Proteomes" id="UP000054632">
    <property type="component" value="Unassembled WGS sequence"/>
</dbReference>
<comment type="caution">
    <text evidence="3">The sequence shown here is derived from an EMBL/GenBank/DDBJ whole genome shotgun (WGS) entry which is preliminary data.</text>
</comment>
<gene>
    <name evidence="1" type="ORF">T4A_7833</name>
    <name evidence="2" type="ORF">T4B_11310</name>
    <name evidence="3" type="ORF">T4C_110</name>
</gene>
<accession>A0A0V1J2X7</accession>
<dbReference type="AlphaFoldDB" id="A0A0V1J2X7"/>
<evidence type="ECO:0000313" key="5">
    <source>
        <dbReference type="Proteomes" id="UP000054805"/>
    </source>
</evidence>